<evidence type="ECO:0000313" key="8">
    <source>
        <dbReference type="EMBL" id="KAK9944278.1"/>
    </source>
</evidence>
<evidence type="ECO:0000259" key="6">
    <source>
        <dbReference type="Pfam" id="PF00891"/>
    </source>
</evidence>
<dbReference type="PANTHER" id="PTHR11746">
    <property type="entry name" value="O-METHYLTRANSFERASE"/>
    <property type="match status" value="1"/>
</dbReference>
<name>A0AAW1Y8R0_RUBAR</name>
<comment type="similarity">
    <text evidence="4">Belongs to the class I-like SAM-binding methyltransferase superfamily. Cation-independent O-methyltransferase family.</text>
</comment>
<dbReference type="Pfam" id="PF08100">
    <property type="entry name" value="Dimerisation"/>
    <property type="match status" value="1"/>
</dbReference>
<dbReference type="SUPFAM" id="SSF53335">
    <property type="entry name" value="S-adenosyl-L-methionine-dependent methyltransferases"/>
    <property type="match status" value="1"/>
</dbReference>
<keyword evidence="9" id="KW-1185">Reference proteome</keyword>
<dbReference type="Pfam" id="PF00891">
    <property type="entry name" value="Methyltransf_2"/>
    <property type="match status" value="1"/>
</dbReference>
<dbReference type="AlphaFoldDB" id="A0AAW1Y8R0"/>
<evidence type="ECO:0000313" key="9">
    <source>
        <dbReference type="Proteomes" id="UP001457282"/>
    </source>
</evidence>
<evidence type="ECO:0000256" key="5">
    <source>
        <dbReference type="PIRSR" id="PIRSR005739-1"/>
    </source>
</evidence>
<dbReference type="EMBL" id="JBEDUW010000002">
    <property type="protein sequence ID" value="KAK9944278.1"/>
    <property type="molecule type" value="Genomic_DNA"/>
</dbReference>
<keyword evidence="1" id="KW-0489">Methyltransferase</keyword>
<dbReference type="InterPro" id="IPR001077">
    <property type="entry name" value="COMT_C"/>
</dbReference>
<feature type="active site" description="Proton acceptor" evidence="5">
    <location>
        <position position="265"/>
    </location>
</feature>
<evidence type="ECO:0000256" key="1">
    <source>
        <dbReference type="ARBA" id="ARBA00022603"/>
    </source>
</evidence>
<keyword evidence="3" id="KW-0949">S-adenosyl-L-methionine</keyword>
<proteinExistence type="inferred from homology"/>
<evidence type="ECO:0000256" key="2">
    <source>
        <dbReference type="ARBA" id="ARBA00022679"/>
    </source>
</evidence>
<dbReference type="GO" id="GO:0032259">
    <property type="term" value="P:methylation"/>
    <property type="evidence" value="ECO:0007669"/>
    <property type="project" value="UniProtKB-KW"/>
</dbReference>
<organism evidence="8 9">
    <name type="scientific">Rubus argutus</name>
    <name type="common">Southern blackberry</name>
    <dbReference type="NCBI Taxonomy" id="59490"/>
    <lineage>
        <taxon>Eukaryota</taxon>
        <taxon>Viridiplantae</taxon>
        <taxon>Streptophyta</taxon>
        <taxon>Embryophyta</taxon>
        <taxon>Tracheophyta</taxon>
        <taxon>Spermatophyta</taxon>
        <taxon>Magnoliopsida</taxon>
        <taxon>eudicotyledons</taxon>
        <taxon>Gunneridae</taxon>
        <taxon>Pentapetalae</taxon>
        <taxon>rosids</taxon>
        <taxon>fabids</taxon>
        <taxon>Rosales</taxon>
        <taxon>Rosaceae</taxon>
        <taxon>Rosoideae</taxon>
        <taxon>Rosoideae incertae sedis</taxon>
        <taxon>Rubus</taxon>
    </lineage>
</organism>
<feature type="domain" description="O-methyltransferase C-terminal" evidence="6">
    <location>
        <begin position="131"/>
        <end position="343"/>
    </location>
</feature>
<dbReference type="FunFam" id="3.40.50.150:FF:000294">
    <property type="entry name" value="O-methyltransferase family protein"/>
    <property type="match status" value="1"/>
</dbReference>
<dbReference type="InterPro" id="IPR012967">
    <property type="entry name" value="COMT_dimerisation"/>
</dbReference>
<feature type="domain" description="O-methyltransferase dimerisation" evidence="7">
    <location>
        <begin position="24"/>
        <end position="110"/>
    </location>
</feature>
<protein>
    <recommendedName>
        <fullName evidence="10">(RS)-norcoclaurine 6-O-methyltransferase-like</fullName>
    </recommendedName>
</protein>
<evidence type="ECO:0008006" key="10">
    <source>
        <dbReference type="Google" id="ProtNLM"/>
    </source>
</evidence>
<dbReference type="SUPFAM" id="SSF46785">
    <property type="entry name" value="Winged helix' DNA-binding domain"/>
    <property type="match status" value="1"/>
</dbReference>
<dbReference type="CDD" id="cd02440">
    <property type="entry name" value="AdoMet_MTases"/>
    <property type="match status" value="1"/>
</dbReference>
<dbReference type="FunFam" id="1.10.10.10:FF:000836">
    <property type="entry name" value="O-methyltransferase family protein"/>
    <property type="match status" value="1"/>
</dbReference>
<dbReference type="InterPro" id="IPR036388">
    <property type="entry name" value="WH-like_DNA-bd_sf"/>
</dbReference>
<sequence>MEHTQRELTLQEKEEEEQAKVEVWKYVFGFSKIAVVKCAIELGIADAIESHGSPISLLELSATIKCDPSSLYRIMRFLVHHHIFKEIHPKIKLDPKSYAQTPLSRCLLKSSKNSMAAFIMLESSPVMLAPWHGLSARVQANGTSSPAFEAVHGEDVWSFAAANPGHSELINEAMACDARLSLPALIESCLEVFNGIETIVDVGGGDGTSLSLLVKACPWIARGINFDLPHVVCVAKESERVENVGGDMFDSIPKADAAIIKSVLHDWGDEECISILKNCREAIPEDKGKVIILEAIIEEDEINEDKLTDVRLMLDMVMMAHTNTGKERTLKEWGYVLTEAGFSRHSVTPINAVQCVIQAFP</sequence>
<dbReference type="Gene3D" id="1.10.10.10">
    <property type="entry name" value="Winged helix-like DNA-binding domain superfamily/Winged helix DNA-binding domain"/>
    <property type="match status" value="1"/>
</dbReference>
<evidence type="ECO:0000256" key="4">
    <source>
        <dbReference type="ARBA" id="ARBA00038277"/>
    </source>
</evidence>
<dbReference type="GO" id="GO:0046983">
    <property type="term" value="F:protein dimerization activity"/>
    <property type="evidence" value="ECO:0007669"/>
    <property type="project" value="InterPro"/>
</dbReference>
<dbReference type="InterPro" id="IPR036390">
    <property type="entry name" value="WH_DNA-bd_sf"/>
</dbReference>
<reference evidence="8 9" key="1">
    <citation type="journal article" date="2023" name="G3 (Bethesda)">
        <title>A chromosome-length genome assembly and annotation of blackberry (Rubus argutus, cv. 'Hillquist').</title>
        <authorList>
            <person name="Bruna T."/>
            <person name="Aryal R."/>
            <person name="Dudchenko O."/>
            <person name="Sargent D.J."/>
            <person name="Mead D."/>
            <person name="Buti M."/>
            <person name="Cavallini A."/>
            <person name="Hytonen T."/>
            <person name="Andres J."/>
            <person name="Pham M."/>
            <person name="Weisz D."/>
            <person name="Mascagni F."/>
            <person name="Usai G."/>
            <person name="Natali L."/>
            <person name="Bassil N."/>
            <person name="Fernandez G.E."/>
            <person name="Lomsadze A."/>
            <person name="Armour M."/>
            <person name="Olukolu B."/>
            <person name="Poorten T."/>
            <person name="Britton C."/>
            <person name="Davik J."/>
            <person name="Ashrafi H."/>
            <person name="Aiden E.L."/>
            <person name="Borodovsky M."/>
            <person name="Worthington M."/>
        </authorList>
    </citation>
    <scope>NUCLEOTIDE SEQUENCE [LARGE SCALE GENOMIC DNA]</scope>
    <source>
        <strain evidence="8">PI 553951</strain>
    </source>
</reference>
<dbReference type="GO" id="GO:0008171">
    <property type="term" value="F:O-methyltransferase activity"/>
    <property type="evidence" value="ECO:0007669"/>
    <property type="project" value="InterPro"/>
</dbReference>
<dbReference type="PIRSF" id="PIRSF005739">
    <property type="entry name" value="O-mtase"/>
    <property type="match status" value="1"/>
</dbReference>
<gene>
    <name evidence="8" type="ORF">M0R45_009852</name>
</gene>
<comment type="caution">
    <text evidence="8">The sequence shown here is derived from an EMBL/GenBank/DDBJ whole genome shotgun (WGS) entry which is preliminary data.</text>
</comment>
<dbReference type="InterPro" id="IPR016461">
    <property type="entry name" value="COMT-like"/>
</dbReference>
<dbReference type="PROSITE" id="PS51683">
    <property type="entry name" value="SAM_OMT_II"/>
    <property type="match status" value="1"/>
</dbReference>
<dbReference type="Gene3D" id="3.40.50.150">
    <property type="entry name" value="Vaccinia Virus protein VP39"/>
    <property type="match status" value="1"/>
</dbReference>
<dbReference type="InterPro" id="IPR029063">
    <property type="entry name" value="SAM-dependent_MTases_sf"/>
</dbReference>
<dbReference type="Proteomes" id="UP001457282">
    <property type="component" value="Unassembled WGS sequence"/>
</dbReference>
<evidence type="ECO:0000256" key="3">
    <source>
        <dbReference type="ARBA" id="ARBA00022691"/>
    </source>
</evidence>
<evidence type="ECO:0000259" key="7">
    <source>
        <dbReference type="Pfam" id="PF08100"/>
    </source>
</evidence>
<accession>A0AAW1Y8R0</accession>
<keyword evidence="2" id="KW-0808">Transferase</keyword>